<evidence type="ECO:0000313" key="4">
    <source>
        <dbReference type="Proteomes" id="UP000596929"/>
    </source>
</evidence>
<evidence type="ECO:0008006" key="5">
    <source>
        <dbReference type="Google" id="ProtNLM"/>
    </source>
</evidence>
<feature type="compositionally biased region" description="Polar residues" evidence="1">
    <location>
        <begin position="106"/>
        <end position="122"/>
    </location>
</feature>
<dbReference type="Proteomes" id="UP000596929">
    <property type="component" value="Unassembled WGS sequence"/>
</dbReference>
<feature type="compositionally biased region" description="Basic and acidic residues" evidence="1">
    <location>
        <begin position="45"/>
        <end position="57"/>
    </location>
</feature>
<feature type="region of interest" description="Disordered" evidence="1">
    <location>
        <begin position="23"/>
        <end position="57"/>
    </location>
</feature>
<proteinExistence type="predicted"/>
<name>A0ABR7DDB1_9CLOT</name>
<sequence>MKMKKYLALGLSILAIMAMVGCSSNDTPENSSEDNNTSEVNNSQDENKGNEGSEERTYLGKVKKIVGNEIEIELAKDQDVSGNGSKLPEGVQFQESIGGDSGSIPEGSQSLTEGSGEAISQDSISIDPSEGGEVFQLGDPGDNEKLELEYTGETIKITIPTGANIFDMRSGSDSKLSAIKTNSIIKVFAKGTKEAPIVQSVDIVE</sequence>
<comment type="caution">
    <text evidence="3">The sequence shown here is derived from an EMBL/GenBank/DDBJ whole genome shotgun (WGS) entry which is preliminary data.</text>
</comment>
<accession>A0ABR7DDB1</accession>
<evidence type="ECO:0000313" key="3">
    <source>
        <dbReference type="EMBL" id="MBC5628703.1"/>
    </source>
</evidence>
<feature type="signal peptide" evidence="2">
    <location>
        <begin position="1"/>
        <end position="24"/>
    </location>
</feature>
<protein>
    <recommendedName>
        <fullName evidence="5">Lipoprotein</fullName>
    </recommendedName>
</protein>
<gene>
    <name evidence="3" type="ORF">H8S20_07355</name>
</gene>
<feature type="region of interest" description="Disordered" evidence="1">
    <location>
        <begin position="74"/>
        <end position="122"/>
    </location>
</feature>
<dbReference type="RefSeq" id="WP_186859673.1">
    <property type="nucleotide sequence ID" value="NZ_JACOOO010000013.1"/>
</dbReference>
<organism evidence="3 4">
    <name type="scientific">Clostridium hominis</name>
    <dbReference type="NCBI Taxonomy" id="2763036"/>
    <lineage>
        <taxon>Bacteria</taxon>
        <taxon>Bacillati</taxon>
        <taxon>Bacillota</taxon>
        <taxon>Clostridia</taxon>
        <taxon>Eubacteriales</taxon>
        <taxon>Clostridiaceae</taxon>
        <taxon>Clostridium</taxon>
    </lineage>
</organism>
<evidence type="ECO:0000256" key="2">
    <source>
        <dbReference type="SAM" id="SignalP"/>
    </source>
</evidence>
<dbReference type="EMBL" id="JACOOO010000013">
    <property type="protein sequence ID" value="MBC5628703.1"/>
    <property type="molecule type" value="Genomic_DNA"/>
</dbReference>
<dbReference type="PROSITE" id="PS51257">
    <property type="entry name" value="PROKAR_LIPOPROTEIN"/>
    <property type="match status" value="1"/>
</dbReference>
<keyword evidence="2" id="KW-0732">Signal</keyword>
<keyword evidence="4" id="KW-1185">Reference proteome</keyword>
<evidence type="ECO:0000256" key="1">
    <source>
        <dbReference type="SAM" id="MobiDB-lite"/>
    </source>
</evidence>
<feature type="compositionally biased region" description="Polar residues" evidence="1">
    <location>
        <begin position="23"/>
        <end position="44"/>
    </location>
</feature>
<feature type="chain" id="PRO_5045479229" description="Lipoprotein" evidence="2">
    <location>
        <begin position="25"/>
        <end position="205"/>
    </location>
</feature>
<reference evidence="3 4" key="1">
    <citation type="submission" date="2020-08" db="EMBL/GenBank/DDBJ databases">
        <title>Genome public.</title>
        <authorList>
            <person name="Liu C."/>
            <person name="Sun Q."/>
        </authorList>
    </citation>
    <scope>NUCLEOTIDE SEQUENCE [LARGE SCALE GENOMIC DNA]</scope>
    <source>
        <strain evidence="3 4">NSJ-6</strain>
    </source>
</reference>